<evidence type="ECO:0000259" key="7">
    <source>
        <dbReference type="PROSITE" id="PS50003"/>
    </source>
</evidence>
<accession>A0A1J1IRV8</accession>
<feature type="compositionally biased region" description="Basic and acidic residues" evidence="6">
    <location>
        <begin position="684"/>
        <end position="695"/>
    </location>
</feature>
<dbReference type="InterPro" id="IPR036028">
    <property type="entry name" value="SH3-like_dom_sf"/>
</dbReference>
<dbReference type="GO" id="GO:0008270">
    <property type="term" value="F:zinc ion binding"/>
    <property type="evidence" value="ECO:0007669"/>
    <property type="project" value="UniProtKB-KW"/>
</dbReference>
<feature type="region of interest" description="Disordered" evidence="6">
    <location>
        <begin position="477"/>
        <end position="614"/>
    </location>
</feature>
<feature type="compositionally biased region" description="Basic and acidic residues" evidence="6">
    <location>
        <begin position="1"/>
        <end position="11"/>
    </location>
</feature>
<name>A0A1J1IRV8_9DIPT</name>
<evidence type="ECO:0000256" key="3">
    <source>
        <dbReference type="ARBA" id="ARBA00022771"/>
    </source>
</evidence>
<feature type="region of interest" description="Disordered" evidence="6">
    <location>
        <begin position="671"/>
        <end position="749"/>
    </location>
</feature>
<feature type="compositionally biased region" description="Basic and acidic residues" evidence="6">
    <location>
        <begin position="2076"/>
        <end position="2087"/>
    </location>
</feature>
<feature type="compositionally biased region" description="Basic and acidic residues" evidence="6">
    <location>
        <begin position="106"/>
        <end position="118"/>
    </location>
</feature>
<evidence type="ECO:0000259" key="9">
    <source>
        <dbReference type="PROSITE" id="PS50103"/>
    </source>
</evidence>
<dbReference type="STRING" id="568069.A0A1J1IRV8"/>
<dbReference type="SUPFAM" id="SSF48065">
    <property type="entry name" value="DBL homology domain (DH-domain)"/>
    <property type="match status" value="1"/>
</dbReference>
<dbReference type="InterPro" id="IPR011993">
    <property type="entry name" value="PH-like_dom_sf"/>
</dbReference>
<dbReference type="SUPFAM" id="SSF50729">
    <property type="entry name" value="PH domain-like"/>
    <property type="match status" value="1"/>
</dbReference>
<protein>
    <submittedName>
        <fullName evidence="10">CLUMA_CG014472, isoform A</fullName>
    </submittedName>
</protein>
<feature type="region of interest" description="Disordered" evidence="6">
    <location>
        <begin position="1"/>
        <end position="226"/>
    </location>
</feature>
<dbReference type="Proteomes" id="UP000183832">
    <property type="component" value="Unassembled WGS sequence"/>
</dbReference>
<dbReference type="PANTHER" id="PTHR46026">
    <property type="entry name" value="RHO-TYPE GUANINE NUCLEOTIDE EXCHANGE FACTOR, ISOFORM F"/>
    <property type="match status" value="1"/>
</dbReference>
<evidence type="ECO:0000256" key="1">
    <source>
        <dbReference type="ARBA" id="ARBA00022443"/>
    </source>
</evidence>
<dbReference type="SUPFAM" id="SSF50044">
    <property type="entry name" value="SH3-domain"/>
    <property type="match status" value="1"/>
</dbReference>
<dbReference type="SMART" id="SM00233">
    <property type="entry name" value="PH"/>
    <property type="match status" value="1"/>
</dbReference>
<keyword evidence="4 5" id="KW-0862">Zinc</keyword>
<dbReference type="Gene3D" id="2.30.29.30">
    <property type="entry name" value="Pleckstrin-homology domain (PH domain)/Phosphotyrosine-binding domain (PTB)"/>
    <property type="match status" value="1"/>
</dbReference>
<feature type="domain" description="C3H1-type" evidence="9">
    <location>
        <begin position="258"/>
        <end position="285"/>
    </location>
</feature>
<reference evidence="10 11" key="1">
    <citation type="submission" date="2015-04" db="EMBL/GenBank/DDBJ databases">
        <authorList>
            <person name="Syromyatnikov M.Y."/>
            <person name="Popov V.N."/>
        </authorList>
    </citation>
    <scope>NUCLEOTIDE SEQUENCE [LARGE SCALE GENOMIC DNA]</scope>
</reference>
<feature type="compositionally biased region" description="Polar residues" evidence="6">
    <location>
        <begin position="544"/>
        <end position="556"/>
    </location>
</feature>
<feature type="compositionally biased region" description="Polar residues" evidence="6">
    <location>
        <begin position="712"/>
        <end position="721"/>
    </location>
</feature>
<evidence type="ECO:0000256" key="5">
    <source>
        <dbReference type="PROSITE-ProRule" id="PRU00723"/>
    </source>
</evidence>
<feature type="domain" description="DH" evidence="8">
    <location>
        <begin position="1126"/>
        <end position="1300"/>
    </location>
</feature>
<feature type="compositionally biased region" description="Low complexity" evidence="6">
    <location>
        <begin position="697"/>
        <end position="711"/>
    </location>
</feature>
<dbReference type="InterPro" id="IPR035899">
    <property type="entry name" value="DBL_dom_sf"/>
</dbReference>
<feature type="compositionally biased region" description="Basic and acidic residues" evidence="6">
    <location>
        <begin position="723"/>
        <end position="733"/>
    </location>
</feature>
<dbReference type="GO" id="GO:0005085">
    <property type="term" value="F:guanyl-nucleotide exchange factor activity"/>
    <property type="evidence" value="ECO:0007669"/>
    <property type="project" value="InterPro"/>
</dbReference>
<dbReference type="CDD" id="cd00160">
    <property type="entry name" value="RhoGEF"/>
    <property type="match status" value="1"/>
</dbReference>
<dbReference type="PANTHER" id="PTHR46026:SF1">
    <property type="entry name" value="RHO-TYPE GUANINE NUCLEOTIDE EXCHANGE FACTOR, ISOFORM F"/>
    <property type="match status" value="1"/>
</dbReference>
<feature type="compositionally biased region" description="Polar residues" evidence="6">
    <location>
        <begin position="477"/>
        <end position="487"/>
    </location>
</feature>
<evidence type="ECO:0000256" key="4">
    <source>
        <dbReference type="ARBA" id="ARBA00022833"/>
    </source>
</evidence>
<dbReference type="InterPro" id="IPR000219">
    <property type="entry name" value="DH_dom"/>
</dbReference>
<dbReference type="Gene3D" id="1.20.900.10">
    <property type="entry name" value="Dbl homology (DH) domain"/>
    <property type="match status" value="1"/>
</dbReference>
<keyword evidence="2 5" id="KW-0479">Metal-binding</keyword>
<evidence type="ECO:0000256" key="2">
    <source>
        <dbReference type="ARBA" id="ARBA00022723"/>
    </source>
</evidence>
<feature type="compositionally biased region" description="Basic and acidic residues" evidence="6">
    <location>
        <begin position="40"/>
        <end position="74"/>
    </location>
</feature>
<feature type="domain" description="PH" evidence="7">
    <location>
        <begin position="1322"/>
        <end position="1423"/>
    </location>
</feature>
<proteinExistence type="predicted"/>
<feature type="compositionally biased region" description="Basic and acidic residues" evidence="6">
    <location>
        <begin position="180"/>
        <end position="226"/>
    </location>
</feature>
<evidence type="ECO:0000256" key="6">
    <source>
        <dbReference type="SAM" id="MobiDB-lite"/>
    </source>
</evidence>
<feature type="region of interest" description="Disordered" evidence="6">
    <location>
        <begin position="2076"/>
        <end position="2097"/>
    </location>
</feature>
<dbReference type="PROSITE" id="PS50103">
    <property type="entry name" value="ZF_C3H1"/>
    <property type="match status" value="1"/>
</dbReference>
<dbReference type="SMART" id="SM00326">
    <property type="entry name" value="SH3"/>
    <property type="match status" value="1"/>
</dbReference>
<dbReference type="InterPro" id="IPR001452">
    <property type="entry name" value="SH3_domain"/>
</dbReference>
<dbReference type="Gene3D" id="2.30.30.40">
    <property type="entry name" value="SH3 Domains"/>
    <property type="match status" value="1"/>
</dbReference>
<evidence type="ECO:0000313" key="11">
    <source>
        <dbReference type="Proteomes" id="UP000183832"/>
    </source>
</evidence>
<dbReference type="EMBL" id="CVRI01000055">
    <property type="protein sequence ID" value="CRL01257.1"/>
    <property type="molecule type" value="Genomic_DNA"/>
</dbReference>
<keyword evidence="1" id="KW-0728">SH3 domain</keyword>
<keyword evidence="11" id="KW-1185">Reference proteome</keyword>
<dbReference type="SUPFAM" id="SSF90229">
    <property type="entry name" value="CCCH zinc finger"/>
    <property type="match status" value="2"/>
</dbReference>
<dbReference type="PROSITE" id="PS50010">
    <property type="entry name" value="DH_2"/>
    <property type="match status" value="1"/>
</dbReference>
<keyword evidence="3 5" id="KW-0863">Zinc-finger</keyword>
<feature type="compositionally biased region" description="Polar residues" evidence="6">
    <location>
        <begin position="517"/>
        <end position="527"/>
    </location>
</feature>
<feature type="zinc finger region" description="C3H1-type" evidence="5">
    <location>
        <begin position="258"/>
        <end position="285"/>
    </location>
</feature>
<evidence type="ECO:0000313" key="10">
    <source>
        <dbReference type="EMBL" id="CRL01257.1"/>
    </source>
</evidence>
<feature type="compositionally biased region" description="Basic and acidic residues" evidence="6">
    <location>
        <begin position="488"/>
        <end position="498"/>
    </location>
</feature>
<dbReference type="SMART" id="SM00356">
    <property type="entry name" value="ZnF_C3H1"/>
    <property type="match status" value="2"/>
</dbReference>
<feature type="compositionally biased region" description="Acidic residues" evidence="6">
    <location>
        <begin position="12"/>
        <end position="31"/>
    </location>
</feature>
<dbReference type="InterPro" id="IPR036855">
    <property type="entry name" value="Znf_CCCH_sf"/>
</dbReference>
<organism evidence="10 11">
    <name type="scientific">Clunio marinus</name>
    <dbReference type="NCBI Taxonomy" id="568069"/>
    <lineage>
        <taxon>Eukaryota</taxon>
        <taxon>Metazoa</taxon>
        <taxon>Ecdysozoa</taxon>
        <taxon>Arthropoda</taxon>
        <taxon>Hexapoda</taxon>
        <taxon>Insecta</taxon>
        <taxon>Pterygota</taxon>
        <taxon>Neoptera</taxon>
        <taxon>Endopterygota</taxon>
        <taxon>Diptera</taxon>
        <taxon>Nematocera</taxon>
        <taxon>Chironomoidea</taxon>
        <taxon>Chironomidae</taxon>
        <taxon>Clunio</taxon>
    </lineage>
</organism>
<feature type="compositionally biased region" description="Basic and acidic residues" evidence="6">
    <location>
        <begin position="130"/>
        <end position="148"/>
    </location>
</feature>
<gene>
    <name evidence="10" type="ORF">CLUMA_CG014472</name>
</gene>
<dbReference type="InterPro" id="IPR000571">
    <property type="entry name" value="Znf_CCCH"/>
</dbReference>
<dbReference type="OrthoDB" id="6019202at2759"/>
<dbReference type="InterPro" id="IPR001849">
    <property type="entry name" value="PH_domain"/>
</dbReference>
<sequence>MAEPDSEKSIIIEDEDLEDGEIEDDDTEDCIVVEVIKPAEIIKSDDKDEHKKKSSSSDKKSSSSSLNRKEKGKDNEEDDFMSNIEQMIAEGLKKSGIEPPMPNVKKQMEPDSAQDRRTSRNSRKRKNRRDRKEQKRENSSKKRSRVNESDGLYMVGGSPDQSCSESDGGESHDDDSYDSEEYHRMSYEERRNRRRAANKDRERDRDRRDRDRDRDRGRDHDRKEKRNRENEKEVCLRFAEFGHCNDDDCTRVHEVRQPKKMELCKFWLMECCAKKDKCSYMHGDFPCKYYYLGLKCIQKDCKFLHGKPLSENLKAVLLKHLDTAPKEILGDFPRLGRESSTKLIAQTHVKLCQEFNIPLPETEKEKVKIPSLLDMNLKPPDGRSERKSLKNNSRWLQKERECSPDLIQKASKVEGPGDVQLANLGILSEQQISAMSAIGVITVNHINNLTVAQLNDLGLSLATIGEIQATAMNINNQKCSPNQTESTNKIEEVTEKENSSAQSSTSHAVADVDLRESSQQQNISQNMDVDMRVLPTVEPHKESLNSPDTIMSPNQSDADEMYKKPVTPLQRPCSSGSTIMSPPRGIDYSQYLKDSNLNNDDENEDEPGLRIDESYCTSDYELEDKKDSQSEDDQEDQAAVPKFNMPLLPPSFNTSDFLKSSPVTKIDISSSVSQLMESKISKSPLRDPRMRDQRAQDSPSPSTSTSLSKDSQNITEISSPSYRDPRQKSKEPPQQRLSIYEIESPSEDEDLVKIGGDKDMRRLPSFLRDPENGDVDLRMPFMNMSNYVPATEIDASFGTHIFKKYEVKVVDVPKPDYSEIRRSFRQTETTHDPRLKKLCGIVDLNEPASPPKISTSTTSLPLDPRKRKQKQESSNDDILGQPKKLQISTILQNSKNYNDLSSSQKMVVNEVLAELSKQLKLFHADSSPNKIFDSSFITQRPKLQQILIGLGVFINAEGDFEELKDMPLMTIPSIHQMPPMIPNLPPPNLISLNQPPPSLFSNTMRPSLLGLAPNLPFGNFEQQDLNAQLMSQGLPFGGNDQQFNNNREFVVNVSIKMDNTIVQAEFPFKGSNNDELCFKKGDLIVWEGTAVETGKTGWFPSNYVLEYKAPAPPTETIRTVEEIQTFRKVVYNDLLESEKAHCAELRGLLENFLEPLESSKILTSDEYAQLMCNFVEVVNLHEELLNDLEESNDRIGKLFLSKAPTMKRIHHTYCIMHPKAIVIVDKHKEDLNGFMEKQGAAKPGILVLTTGLSKCFRRLDKYSAILQELERHMESGHPDRGDTQRSIAVFKDIASSSSAIRRQKELELQILTGPIRGWEGEELSTMGEIIHMGSVAVGKEYQDRYFILLHQNLLILSVSQRMSAFKFEGKIPITGINAMRLPDTDTIKNAFEITGPLIDKILAICQSSNEANKWVDLLGKSNHGSGAIDIKRNTSFTSGCGIHLQSNIDYEFNQTLPSRYYPSAAPYAALTAYIRDMIKERVLTRFIVKALLYPEFLCDIDTSSVVYRKKQRTFVRMYRHENDNENDESSECESSQTESDCRVYSDVKYKTGKVDSWDRTTIYESFIDHGEEAGDISYQRLHDSISSFCFVTGCNSSSSHSSSRESFMIGSIPLQYVESRQEVKGNENDNPTHLTTTKMNLLEIKQKSEQSQTSSFEHNFNSDTAWKHQAFEDLLNIQEDPSKLQDGKKTLGWKRLEEKHHSMPVQFVGNRFNESSLTRIYIPSCKSHNENVKNQLQTPCNSFEESEHSNSVEICRQWKEVTIDAPDKLTAEILYNLEQFEGSSMKIESKAEIEMKPSSIVNATPPETSFIDERLFDPLVMPSTAPSTTIYSSDSDSGMAGSYTLSPSDQFTCHRTYNSHKHNTNVTSSAIDYFAPRTVSDASGNLHHNEMMMKRHKIRDDDLNEGENESKMSPPTHLGSNNWTISNLRPRRIHYVHALLTHPTVNQAHNSNMNYQQRKRNQHMKKMLSFCALSKRIPSLFRTHREIRSIRPFAPCLPIRGGKLQSSKPFSSSNPQLPYICSSLTSYHQHQHANSNSASINSSAIWREVCPNNFYSSSISSLSSSPYKSRFSSGKTDFRAASEERPPTYRPQPPVDHNMSFCGNLKKLTSNYDDYLSSRVNSPVISRKSSQNKHFWSKPHSPTPQLVKQKHFNTIAAANSRETSPFLYDRRLNKSFETANGLLNEDDQCQNEKSLKNSIFRRSSTPQLHSIYCDSSQRDSVTSSWCCVDGDDGTTPTLRQLFMAMRQMQFDIQDMKSQLNQERTLRGDLQRLIMTHMEKCGMGS</sequence>
<feature type="region of interest" description="Disordered" evidence="6">
    <location>
        <begin position="846"/>
        <end position="879"/>
    </location>
</feature>
<evidence type="ECO:0000259" key="8">
    <source>
        <dbReference type="PROSITE" id="PS50010"/>
    </source>
</evidence>
<dbReference type="Pfam" id="PF00621">
    <property type="entry name" value="RhoGEF"/>
    <property type="match status" value="1"/>
</dbReference>
<dbReference type="SMART" id="SM00325">
    <property type="entry name" value="RhoGEF"/>
    <property type="match status" value="1"/>
</dbReference>
<dbReference type="Gene3D" id="4.10.1000.10">
    <property type="entry name" value="Zinc finger, CCCH-type"/>
    <property type="match status" value="1"/>
</dbReference>
<feature type="compositionally biased region" description="Basic residues" evidence="6">
    <location>
        <begin position="119"/>
        <end position="129"/>
    </location>
</feature>
<dbReference type="GO" id="GO:0005737">
    <property type="term" value="C:cytoplasm"/>
    <property type="evidence" value="ECO:0007669"/>
    <property type="project" value="TreeGrafter"/>
</dbReference>
<dbReference type="PROSITE" id="PS50003">
    <property type="entry name" value="PH_DOMAIN"/>
    <property type="match status" value="1"/>
</dbReference>